<keyword evidence="6" id="KW-0833">Ubl conjugation pathway</keyword>
<keyword evidence="4" id="KW-0479">Metal-binding</keyword>
<dbReference type="InterPro" id="IPR011016">
    <property type="entry name" value="Znf_RING-CH"/>
</dbReference>
<dbReference type="AlphaFoldDB" id="A0AAW1D434"/>
<dbReference type="GO" id="GO:0004842">
    <property type="term" value="F:ubiquitin-protein transferase activity"/>
    <property type="evidence" value="ECO:0007669"/>
    <property type="project" value="TreeGrafter"/>
</dbReference>
<feature type="domain" description="RING-CH-type" evidence="11">
    <location>
        <begin position="11"/>
        <end position="71"/>
    </location>
</feature>
<keyword evidence="8 10" id="KW-1133">Transmembrane helix</keyword>
<keyword evidence="3 10" id="KW-0812">Transmembrane</keyword>
<evidence type="ECO:0000313" key="13">
    <source>
        <dbReference type="Proteomes" id="UP001461498"/>
    </source>
</evidence>
<evidence type="ECO:0000256" key="7">
    <source>
        <dbReference type="ARBA" id="ARBA00022833"/>
    </source>
</evidence>
<evidence type="ECO:0000256" key="1">
    <source>
        <dbReference type="ARBA" id="ARBA00004141"/>
    </source>
</evidence>
<dbReference type="PROSITE" id="PS51292">
    <property type="entry name" value="ZF_RING_CH"/>
    <property type="match status" value="1"/>
</dbReference>
<dbReference type="GO" id="GO:0016567">
    <property type="term" value="P:protein ubiquitination"/>
    <property type="evidence" value="ECO:0007669"/>
    <property type="project" value="TreeGrafter"/>
</dbReference>
<dbReference type="PANTHER" id="PTHR46065:SF3">
    <property type="entry name" value="FI20425P1"/>
    <property type="match status" value="1"/>
</dbReference>
<feature type="transmembrane region" description="Helical" evidence="10">
    <location>
        <begin position="94"/>
        <end position="112"/>
    </location>
</feature>
<keyword evidence="7" id="KW-0862">Zinc</keyword>
<comment type="subcellular location">
    <subcellularLocation>
        <location evidence="1">Membrane</location>
        <topology evidence="1">Multi-pass membrane protein</topology>
    </subcellularLocation>
</comment>
<gene>
    <name evidence="12" type="ORF">O3M35_010167</name>
</gene>
<keyword evidence="13" id="KW-1185">Reference proteome</keyword>
<dbReference type="Pfam" id="PF12906">
    <property type="entry name" value="RINGv"/>
    <property type="match status" value="1"/>
</dbReference>
<keyword evidence="2" id="KW-0808">Transferase</keyword>
<evidence type="ECO:0000256" key="6">
    <source>
        <dbReference type="ARBA" id="ARBA00022786"/>
    </source>
</evidence>
<dbReference type="GO" id="GO:0016020">
    <property type="term" value="C:membrane"/>
    <property type="evidence" value="ECO:0007669"/>
    <property type="project" value="UniProtKB-SubCell"/>
</dbReference>
<dbReference type="InterPro" id="IPR013083">
    <property type="entry name" value="Znf_RING/FYVE/PHD"/>
</dbReference>
<evidence type="ECO:0000256" key="5">
    <source>
        <dbReference type="ARBA" id="ARBA00022771"/>
    </source>
</evidence>
<name>A0AAW1D434_9HEMI</name>
<organism evidence="12 13">
    <name type="scientific">Rhynocoris fuscipes</name>
    <dbReference type="NCBI Taxonomy" id="488301"/>
    <lineage>
        <taxon>Eukaryota</taxon>
        <taxon>Metazoa</taxon>
        <taxon>Ecdysozoa</taxon>
        <taxon>Arthropoda</taxon>
        <taxon>Hexapoda</taxon>
        <taxon>Insecta</taxon>
        <taxon>Pterygota</taxon>
        <taxon>Neoptera</taxon>
        <taxon>Paraneoptera</taxon>
        <taxon>Hemiptera</taxon>
        <taxon>Heteroptera</taxon>
        <taxon>Panheteroptera</taxon>
        <taxon>Cimicomorpha</taxon>
        <taxon>Reduviidae</taxon>
        <taxon>Harpactorinae</taxon>
        <taxon>Harpactorini</taxon>
        <taxon>Rhynocoris</taxon>
    </lineage>
</organism>
<evidence type="ECO:0000256" key="9">
    <source>
        <dbReference type="ARBA" id="ARBA00023136"/>
    </source>
</evidence>
<dbReference type="SMART" id="SM00744">
    <property type="entry name" value="RINGv"/>
    <property type="match status" value="1"/>
</dbReference>
<evidence type="ECO:0000256" key="10">
    <source>
        <dbReference type="SAM" id="Phobius"/>
    </source>
</evidence>
<keyword evidence="5" id="KW-0863">Zinc-finger</keyword>
<dbReference type="SUPFAM" id="SSF57850">
    <property type="entry name" value="RING/U-box"/>
    <property type="match status" value="1"/>
</dbReference>
<evidence type="ECO:0000259" key="11">
    <source>
        <dbReference type="PROSITE" id="PS51292"/>
    </source>
</evidence>
<dbReference type="Gene3D" id="3.30.40.10">
    <property type="entry name" value="Zinc/RING finger domain, C3HC4 (zinc finger)"/>
    <property type="match status" value="1"/>
</dbReference>
<dbReference type="GO" id="GO:0008270">
    <property type="term" value="F:zinc ion binding"/>
    <property type="evidence" value="ECO:0007669"/>
    <property type="project" value="UniProtKB-KW"/>
</dbReference>
<protein>
    <recommendedName>
        <fullName evidence="11">RING-CH-type domain-containing protein</fullName>
    </recommendedName>
</protein>
<evidence type="ECO:0000313" key="12">
    <source>
        <dbReference type="EMBL" id="KAK9503652.1"/>
    </source>
</evidence>
<dbReference type="PANTHER" id="PTHR46065">
    <property type="entry name" value="E3 UBIQUITIN-PROTEIN LIGASE MARCH 2/3 FAMILY MEMBER"/>
    <property type="match status" value="1"/>
</dbReference>
<feature type="transmembrane region" description="Helical" evidence="10">
    <location>
        <begin position="118"/>
        <end position="139"/>
    </location>
</feature>
<sequence>MEDIASTSFSCENFNKASCRICYDEVSEDELIKPCKCNGSIANVHKKCLDMWLERKFTPTCEICHTDYPTTVNYRWWKVWNHPWLAFFLRKEATCLYITALINIARTGVIFGTDMWSVLLFSSLLSGFFVSSLMVLILIMNLSRYITWRLGYLYSDNNVFFQNYTDVQAYSIPSPTAINI</sequence>
<keyword evidence="9 10" id="KW-0472">Membrane</keyword>
<accession>A0AAW1D434</accession>
<proteinExistence type="predicted"/>
<comment type="caution">
    <text evidence="12">The sequence shown here is derived from an EMBL/GenBank/DDBJ whole genome shotgun (WGS) entry which is preliminary data.</text>
</comment>
<dbReference type="EMBL" id="JAPXFL010000007">
    <property type="protein sequence ID" value="KAK9503652.1"/>
    <property type="molecule type" value="Genomic_DNA"/>
</dbReference>
<evidence type="ECO:0000256" key="8">
    <source>
        <dbReference type="ARBA" id="ARBA00022989"/>
    </source>
</evidence>
<evidence type="ECO:0000256" key="4">
    <source>
        <dbReference type="ARBA" id="ARBA00022723"/>
    </source>
</evidence>
<reference evidence="12 13" key="1">
    <citation type="submission" date="2022-12" db="EMBL/GenBank/DDBJ databases">
        <title>Chromosome-level genome assembly of true bugs.</title>
        <authorList>
            <person name="Ma L."/>
            <person name="Li H."/>
        </authorList>
    </citation>
    <scope>NUCLEOTIDE SEQUENCE [LARGE SCALE GENOMIC DNA]</scope>
    <source>
        <strain evidence="12">Lab_2022b</strain>
    </source>
</reference>
<evidence type="ECO:0000256" key="3">
    <source>
        <dbReference type="ARBA" id="ARBA00022692"/>
    </source>
</evidence>
<dbReference type="Proteomes" id="UP001461498">
    <property type="component" value="Unassembled WGS sequence"/>
</dbReference>
<evidence type="ECO:0000256" key="2">
    <source>
        <dbReference type="ARBA" id="ARBA00022679"/>
    </source>
</evidence>